<dbReference type="RefSeq" id="WP_163773202.1">
    <property type="nucleotide sequence ID" value="NZ_JAAGXA010000011.1"/>
</dbReference>
<evidence type="ECO:0000256" key="3">
    <source>
        <dbReference type="ARBA" id="ARBA00012949"/>
    </source>
</evidence>
<dbReference type="FunFam" id="1.20.120.80:FF:000001">
    <property type="entry name" value="Cytochrome (Ubi)quinol oxidase subunit III"/>
    <property type="match status" value="1"/>
</dbReference>
<name>A0A6P0HN39_9ACTN</name>
<dbReference type="SUPFAM" id="SSF81452">
    <property type="entry name" value="Cytochrome c oxidase subunit III-like"/>
    <property type="match status" value="1"/>
</dbReference>
<dbReference type="CDD" id="cd00386">
    <property type="entry name" value="Heme_Cu_Oxidase_III_like"/>
    <property type="match status" value="1"/>
</dbReference>
<evidence type="ECO:0000256" key="6">
    <source>
        <dbReference type="ARBA" id="ARBA00022967"/>
    </source>
</evidence>
<dbReference type="EMBL" id="JAAGXA010000011">
    <property type="protein sequence ID" value="NEN79654.1"/>
    <property type="molecule type" value="Genomic_DNA"/>
</dbReference>
<evidence type="ECO:0000259" key="14">
    <source>
        <dbReference type="PROSITE" id="PS50253"/>
    </source>
</evidence>
<comment type="catalytic activity">
    <reaction evidence="11">
        <text>4 Fe(II)-[cytochrome c] + O2 + 8 H(+)(in) = 4 Fe(III)-[cytochrome c] + 2 H2O + 4 H(+)(out)</text>
        <dbReference type="Rhea" id="RHEA:11436"/>
        <dbReference type="Rhea" id="RHEA-COMP:10350"/>
        <dbReference type="Rhea" id="RHEA-COMP:14399"/>
        <dbReference type="ChEBI" id="CHEBI:15377"/>
        <dbReference type="ChEBI" id="CHEBI:15378"/>
        <dbReference type="ChEBI" id="CHEBI:15379"/>
        <dbReference type="ChEBI" id="CHEBI:29033"/>
        <dbReference type="ChEBI" id="CHEBI:29034"/>
        <dbReference type="EC" id="7.1.1.9"/>
    </reaction>
</comment>
<evidence type="ECO:0000256" key="1">
    <source>
        <dbReference type="ARBA" id="ARBA00004651"/>
    </source>
</evidence>
<comment type="subcellular location">
    <subcellularLocation>
        <location evidence="1 12">Cell membrane</location>
        <topology evidence="1 12">Multi-pass membrane protein</topology>
    </subcellularLocation>
</comment>
<dbReference type="GO" id="GO:0004129">
    <property type="term" value="F:cytochrome-c oxidase activity"/>
    <property type="evidence" value="ECO:0007669"/>
    <property type="project" value="UniProtKB-EC"/>
</dbReference>
<evidence type="ECO:0000256" key="2">
    <source>
        <dbReference type="ARBA" id="ARBA00010581"/>
    </source>
</evidence>
<dbReference type="AlphaFoldDB" id="A0A6P0HN39"/>
<dbReference type="InterPro" id="IPR000298">
    <property type="entry name" value="Cyt_c_oxidase-like_su3"/>
</dbReference>
<keyword evidence="6" id="KW-1278">Translocase</keyword>
<dbReference type="GO" id="GO:0019646">
    <property type="term" value="P:aerobic electron transport chain"/>
    <property type="evidence" value="ECO:0007669"/>
    <property type="project" value="InterPro"/>
</dbReference>
<evidence type="ECO:0000313" key="16">
    <source>
        <dbReference type="Proteomes" id="UP000468687"/>
    </source>
</evidence>
<keyword evidence="7 13" id="KW-1133">Transmembrane helix</keyword>
<evidence type="ECO:0000256" key="5">
    <source>
        <dbReference type="ARBA" id="ARBA00022692"/>
    </source>
</evidence>
<feature type="transmembrane region" description="Helical" evidence="13">
    <location>
        <begin position="31"/>
        <end position="51"/>
    </location>
</feature>
<dbReference type="PANTHER" id="PTHR11403">
    <property type="entry name" value="CYTOCHROME C OXIDASE SUBUNIT III"/>
    <property type="match status" value="1"/>
</dbReference>
<keyword evidence="5 12" id="KW-0812">Transmembrane</keyword>
<dbReference type="PANTHER" id="PTHR11403:SF2">
    <property type="entry name" value="CYTOCHROME BO(3) UBIQUINOL OXIDASE SUBUNIT 3"/>
    <property type="match status" value="1"/>
</dbReference>
<evidence type="ECO:0000256" key="4">
    <source>
        <dbReference type="ARBA" id="ARBA00022475"/>
    </source>
</evidence>
<keyword evidence="8 13" id="KW-0472">Membrane</keyword>
<evidence type="ECO:0000313" key="15">
    <source>
        <dbReference type="EMBL" id="NEN79654.1"/>
    </source>
</evidence>
<organism evidence="15 16">
    <name type="scientific">Nocardioides zeae</name>
    <dbReference type="NCBI Taxonomy" id="1457234"/>
    <lineage>
        <taxon>Bacteria</taxon>
        <taxon>Bacillati</taxon>
        <taxon>Actinomycetota</taxon>
        <taxon>Actinomycetes</taxon>
        <taxon>Propionibacteriales</taxon>
        <taxon>Nocardioidaceae</taxon>
        <taxon>Nocardioides</taxon>
    </lineage>
</organism>
<dbReference type="EC" id="7.1.1.9" evidence="3"/>
<evidence type="ECO:0000256" key="12">
    <source>
        <dbReference type="RuleBase" id="RU003376"/>
    </source>
</evidence>
<protein>
    <recommendedName>
        <fullName evidence="3">cytochrome-c oxidase</fullName>
        <ecNumber evidence="3">7.1.1.9</ecNumber>
    </recommendedName>
    <alternativeName>
        <fullName evidence="9">Cytochrome aa3 subunit 3</fullName>
    </alternativeName>
    <alternativeName>
        <fullName evidence="10">Cytochrome c oxidase polypeptide III</fullName>
    </alternativeName>
</protein>
<sequence>MALVATATAAIPASRLRGQHGRPDMVSVGTIIWLSSELMFFAALFAAYFTIRAAEVDLWATDTQHLNVPFALGNTTILVLSSVTCQMGVFAIERSAAKGGPRVARVGKIHQVGLWGMREWFILTYVMGAIFMAGQALEYTELVHAGLTMQSSAYGSMFYLTTGFHGLHVTGGLIAFLLVLGRTYIAKRFTHEQAVSAIVVSYYWHFVDVVWIGLFATIYLIM</sequence>
<evidence type="ECO:0000256" key="10">
    <source>
        <dbReference type="ARBA" id="ARBA00031625"/>
    </source>
</evidence>
<dbReference type="InterPro" id="IPR013833">
    <property type="entry name" value="Cyt_c_oxidase_su3_a-hlx"/>
</dbReference>
<evidence type="ECO:0000256" key="13">
    <source>
        <dbReference type="SAM" id="Phobius"/>
    </source>
</evidence>
<proteinExistence type="inferred from homology"/>
<gene>
    <name evidence="15" type="ORF">G3T38_15365</name>
</gene>
<dbReference type="Gene3D" id="1.20.120.80">
    <property type="entry name" value="Cytochrome c oxidase, subunit III, four-helix bundle"/>
    <property type="match status" value="1"/>
</dbReference>
<evidence type="ECO:0000256" key="7">
    <source>
        <dbReference type="ARBA" id="ARBA00022989"/>
    </source>
</evidence>
<dbReference type="InterPro" id="IPR024791">
    <property type="entry name" value="Cyt_c/ubiquinol_Oxase_su3"/>
</dbReference>
<keyword evidence="16" id="KW-1185">Reference proteome</keyword>
<comment type="similarity">
    <text evidence="2 12">Belongs to the cytochrome c oxidase subunit 3 family.</text>
</comment>
<dbReference type="Pfam" id="PF00510">
    <property type="entry name" value="COX3"/>
    <property type="match status" value="1"/>
</dbReference>
<feature type="transmembrane region" description="Helical" evidence="13">
    <location>
        <begin position="157"/>
        <end position="181"/>
    </location>
</feature>
<dbReference type="GO" id="GO:0005886">
    <property type="term" value="C:plasma membrane"/>
    <property type="evidence" value="ECO:0007669"/>
    <property type="project" value="UniProtKB-SubCell"/>
</dbReference>
<keyword evidence="4" id="KW-1003">Cell membrane</keyword>
<evidence type="ECO:0000256" key="11">
    <source>
        <dbReference type="ARBA" id="ARBA00047816"/>
    </source>
</evidence>
<dbReference type="Proteomes" id="UP000468687">
    <property type="component" value="Unassembled WGS sequence"/>
</dbReference>
<comment type="caution">
    <text evidence="15">The sequence shown here is derived from an EMBL/GenBank/DDBJ whole genome shotgun (WGS) entry which is preliminary data.</text>
</comment>
<dbReference type="PROSITE" id="PS50253">
    <property type="entry name" value="COX3"/>
    <property type="match status" value="1"/>
</dbReference>
<evidence type="ECO:0000256" key="8">
    <source>
        <dbReference type="ARBA" id="ARBA00023136"/>
    </source>
</evidence>
<evidence type="ECO:0000256" key="9">
    <source>
        <dbReference type="ARBA" id="ARBA00031400"/>
    </source>
</evidence>
<dbReference type="InterPro" id="IPR035973">
    <property type="entry name" value="Cyt_c_oxidase_su3-like_sf"/>
</dbReference>
<accession>A0A6P0HN39</accession>
<reference evidence="15 16" key="1">
    <citation type="journal article" date="2014" name="Int. J. Syst. Evol. Microbiol.">
        <title>Nocardioides zeae sp. nov., isolated from the stem of Zea mays.</title>
        <authorList>
            <person name="Glaeser S.P."/>
            <person name="McInroy J.A."/>
            <person name="Busse H.J."/>
            <person name="Kampfer P."/>
        </authorList>
    </citation>
    <scope>NUCLEOTIDE SEQUENCE [LARGE SCALE GENOMIC DNA]</scope>
    <source>
        <strain evidence="15 16">JCM 30728</strain>
    </source>
</reference>
<feature type="transmembrane region" description="Helical" evidence="13">
    <location>
        <begin position="120"/>
        <end position="137"/>
    </location>
</feature>
<feature type="domain" description="Heme-copper oxidase subunit III family profile" evidence="14">
    <location>
        <begin position="26"/>
        <end position="222"/>
    </location>
</feature>
<feature type="transmembrane region" description="Helical" evidence="13">
    <location>
        <begin position="202"/>
        <end position="221"/>
    </location>
</feature>